<comment type="caution">
    <text evidence="3">The sequence shown here is derived from an EMBL/GenBank/DDBJ whole genome shotgun (WGS) entry which is preliminary data.</text>
</comment>
<gene>
    <name evidence="3" type="ORF">PAT3040_01803</name>
</gene>
<keyword evidence="2" id="KW-0732">Signal</keyword>
<proteinExistence type="predicted"/>
<dbReference type="AlphaFoldDB" id="A0A2R5EMB5"/>
<dbReference type="EMBL" id="BDQX01000084">
    <property type="protein sequence ID" value="GBG07255.1"/>
    <property type="molecule type" value="Genomic_DNA"/>
</dbReference>
<evidence type="ECO:0000313" key="4">
    <source>
        <dbReference type="Proteomes" id="UP000245202"/>
    </source>
</evidence>
<protein>
    <recommendedName>
        <fullName evidence="5">DUF4878 domain-containing protein</fullName>
    </recommendedName>
</protein>
<name>A0A2R5EMB5_9BACL</name>
<evidence type="ECO:0008006" key="5">
    <source>
        <dbReference type="Google" id="ProtNLM"/>
    </source>
</evidence>
<dbReference type="RefSeq" id="WP_108992348.1">
    <property type="nucleotide sequence ID" value="NZ_BDQX01000084.1"/>
</dbReference>
<evidence type="ECO:0000256" key="1">
    <source>
        <dbReference type="SAM" id="MobiDB-lite"/>
    </source>
</evidence>
<feature type="region of interest" description="Disordered" evidence="1">
    <location>
        <begin position="21"/>
        <end position="60"/>
    </location>
</feature>
<dbReference type="Proteomes" id="UP000245202">
    <property type="component" value="Unassembled WGS sequence"/>
</dbReference>
<reference evidence="3 4" key="1">
    <citation type="submission" date="2017-08" db="EMBL/GenBank/DDBJ databases">
        <title>Substantial Increase in Enzyme Production by Combined Drug-Resistance Mutations in Paenibacillus agaridevorans.</title>
        <authorList>
            <person name="Tanaka Y."/>
            <person name="Funane K."/>
            <person name="Hosaka T."/>
            <person name="Shiwa Y."/>
            <person name="Fujita N."/>
            <person name="Miyazaki T."/>
            <person name="Yoshikawa H."/>
            <person name="Murakami K."/>
            <person name="Kasahara K."/>
            <person name="Inaoka T."/>
            <person name="Hiraga Y."/>
            <person name="Ochi K."/>
        </authorList>
    </citation>
    <scope>NUCLEOTIDE SEQUENCE [LARGE SCALE GENOMIC DNA]</scope>
    <source>
        <strain evidence="3 4">T-3040</strain>
    </source>
</reference>
<accession>A0A2R5EMB5</accession>
<evidence type="ECO:0000313" key="3">
    <source>
        <dbReference type="EMBL" id="GBG07255.1"/>
    </source>
</evidence>
<organism evidence="3 4">
    <name type="scientific">Paenibacillus agaridevorans</name>
    <dbReference type="NCBI Taxonomy" id="171404"/>
    <lineage>
        <taxon>Bacteria</taxon>
        <taxon>Bacillati</taxon>
        <taxon>Bacillota</taxon>
        <taxon>Bacilli</taxon>
        <taxon>Bacillales</taxon>
        <taxon>Paenibacillaceae</taxon>
        <taxon>Paenibacillus</taxon>
    </lineage>
</organism>
<keyword evidence="4" id="KW-1185">Reference proteome</keyword>
<evidence type="ECO:0000256" key="2">
    <source>
        <dbReference type="SAM" id="SignalP"/>
    </source>
</evidence>
<sequence>MKRIFILLMLMALFMSACQSGDNKPISSSSQNEANVTDNRENNEVKEGEEESESVDSKMKIDDQITDEVVEVIQNHIFAVQTRNEELIKSTVHKDLDFDERVYELWNDSSKEYERKKLDYGHGDEKNEVVTVTFMNDVLLSFALTKTSDGWKLYDID</sequence>
<feature type="compositionally biased region" description="Polar residues" evidence="1">
    <location>
        <begin position="21"/>
        <end position="37"/>
    </location>
</feature>
<feature type="signal peptide" evidence="2">
    <location>
        <begin position="1"/>
        <end position="20"/>
    </location>
</feature>
<dbReference type="PROSITE" id="PS51257">
    <property type="entry name" value="PROKAR_LIPOPROTEIN"/>
    <property type="match status" value="1"/>
</dbReference>
<feature type="chain" id="PRO_5039169075" description="DUF4878 domain-containing protein" evidence="2">
    <location>
        <begin position="21"/>
        <end position="157"/>
    </location>
</feature>